<proteinExistence type="predicted"/>
<feature type="chain" id="PRO_5039677256" evidence="1">
    <location>
        <begin position="19"/>
        <end position="147"/>
    </location>
</feature>
<organism evidence="2 3">
    <name type="scientific">Nocardioides currus</name>
    <dbReference type="NCBI Taxonomy" id="2133958"/>
    <lineage>
        <taxon>Bacteria</taxon>
        <taxon>Bacillati</taxon>
        <taxon>Actinomycetota</taxon>
        <taxon>Actinomycetes</taxon>
        <taxon>Propionibacteriales</taxon>
        <taxon>Nocardioidaceae</taxon>
        <taxon>Nocardioides</taxon>
    </lineage>
</organism>
<dbReference type="AlphaFoldDB" id="A0A2R7YTA5"/>
<dbReference type="OrthoDB" id="3790593at2"/>
<sequence length="147" mass="15539">MSRLPVLLPVALAAALLAGCGGDGPSGYCEAVQDHQRELSDAAASQDPGAIFDTLDAYRDLRSSAPRDLEDEWSQVVSRLEALQDALDAADVDPSTYDPETTPDTLPAAERRAIEAAARNLGDQETVTAMAGIEQQALDVCKTPLSQ</sequence>
<evidence type="ECO:0000256" key="1">
    <source>
        <dbReference type="SAM" id="SignalP"/>
    </source>
</evidence>
<dbReference type="EMBL" id="PYXZ01000009">
    <property type="protein sequence ID" value="PUA79610.1"/>
    <property type="molecule type" value="Genomic_DNA"/>
</dbReference>
<protein>
    <submittedName>
        <fullName evidence="2">Uncharacterized protein</fullName>
    </submittedName>
</protein>
<keyword evidence="3" id="KW-1185">Reference proteome</keyword>
<evidence type="ECO:0000313" key="2">
    <source>
        <dbReference type="EMBL" id="PUA79610.1"/>
    </source>
</evidence>
<comment type="caution">
    <text evidence="2">The sequence shown here is derived from an EMBL/GenBank/DDBJ whole genome shotgun (WGS) entry which is preliminary data.</text>
</comment>
<gene>
    <name evidence="2" type="ORF">C7S10_17980</name>
</gene>
<keyword evidence="1" id="KW-0732">Signal</keyword>
<feature type="signal peptide" evidence="1">
    <location>
        <begin position="1"/>
        <end position="18"/>
    </location>
</feature>
<name>A0A2R7YTA5_9ACTN</name>
<evidence type="ECO:0000313" key="3">
    <source>
        <dbReference type="Proteomes" id="UP000244867"/>
    </source>
</evidence>
<reference evidence="2 3" key="1">
    <citation type="submission" date="2018-03" db="EMBL/GenBank/DDBJ databases">
        <authorList>
            <person name="Keele B.F."/>
        </authorList>
    </citation>
    <scope>NUCLEOTIDE SEQUENCE [LARGE SCALE GENOMIC DNA]</scope>
    <source>
        <strain evidence="2 3">IB-3</strain>
    </source>
</reference>
<accession>A0A2R7YTA5</accession>
<dbReference type="Proteomes" id="UP000244867">
    <property type="component" value="Unassembled WGS sequence"/>
</dbReference>
<dbReference type="RefSeq" id="WP_108345832.1">
    <property type="nucleotide sequence ID" value="NZ_PYXZ01000009.1"/>
</dbReference>
<dbReference type="PROSITE" id="PS51257">
    <property type="entry name" value="PROKAR_LIPOPROTEIN"/>
    <property type="match status" value="1"/>
</dbReference>